<dbReference type="InterPro" id="IPR029060">
    <property type="entry name" value="PIN-like_dom_sf"/>
</dbReference>
<feature type="binding site" evidence="8">
    <location>
        <position position="7"/>
    </location>
    <ligand>
        <name>Mg(2+)</name>
        <dbReference type="ChEBI" id="CHEBI:18420"/>
    </ligand>
</feature>
<dbReference type="GO" id="GO:0000287">
    <property type="term" value="F:magnesium ion binding"/>
    <property type="evidence" value="ECO:0007669"/>
    <property type="project" value="UniProtKB-UniRule"/>
</dbReference>
<dbReference type="Gene3D" id="3.40.50.1010">
    <property type="entry name" value="5'-nuclease"/>
    <property type="match status" value="1"/>
</dbReference>
<comment type="caution">
    <text evidence="10">The sequence shown here is derived from an EMBL/GenBank/DDBJ whole genome shotgun (WGS) entry which is preliminary data.</text>
</comment>
<dbReference type="Proteomes" id="UP000321197">
    <property type="component" value="Unassembled WGS sequence"/>
</dbReference>
<sequence>MARILVDTSAWIEFYHPKGARQVKQALGNALEVHEIAVIAPIAVELLSGAKSEKDYGLLAADLQALLWLPLGSEEVGVAGQLAYDLARSGQRVPTVDLLIAGAALVHGCELWHFGDAHFATIRGHRLLQEHNLKSA</sequence>
<dbReference type="Pfam" id="PF01850">
    <property type="entry name" value="PIN"/>
    <property type="match status" value="1"/>
</dbReference>
<evidence type="ECO:0000256" key="7">
    <source>
        <dbReference type="ARBA" id="ARBA00038093"/>
    </source>
</evidence>
<dbReference type="PANTHER" id="PTHR33653:SF1">
    <property type="entry name" value="RIBONUCLEASE VAPC2"/>
    <property type="match status" value="1"/>
</dbReference>
<accession>A0A511R2S4</accession>
<evidence type="ECO:0000256" key="2">
    <source>
        <dbReference type="ARBA" id="ARBA00022649"/>
    </source>
</evidence>
<evidence type="ECO:0000259" key="9">
    <source>
        <dbReference type="Pfam" id="PF01850"/>
    </source>
</evidence>
<dbReference type="AlphaFoldDB" id="A0A511R2S4"/>
<evidence type="ECO:0000256" key="4">
    <source>
        <dbReference type="ARBA" id="ARBA00022723"/>
    </source>
</evidence>
<reference evidence="10 11" key="1">
    <citation type="submission" date="2019-07" db="EMBL/GenBank/DDBJ databases">
        <title>Whole genome shotgun sequence of Meiothermus hypogaeus NBRC 106114.</title>
        <authorList>
            <person name="Hosoyama A."/>
            <person name="Uohara A."/>
            <person name="Ohji S."/>
            <person name="Ichikawa N."/>
        </authorList>
    </citation>
    <scope>NUCLEOTIDE SEQUENCE [LARGE SCALE GENOMIC DNA]</scope>
    <source>
        <strain evidence="10 11">NBRC 106114</strain>
    </source>
</reference>
<dbReference type="OrthoDB" id="9799448at2"/>
<keyword evidence="5 8" id="KW-0378">Hydrolase</keyword>
<comment type="similarity">
    <text evidence="7 8">Belongs to the PINc/VapC protein family.</text>
</comment>
<dbReference type="HAMAP" id="MF_00265">
    <property type="entry name" value="VapC_Nob1"/>
    <property type="match status" value="1"/>
</dbReference>
<dbReference type="RefSeq" id="WP_147075350.1">
    <property type="nucleotide sequence ID" value="NZ_BJXL01000033.1"/>
</dbReference>
<feature type="domain" description="PIN" evidence="9">
    <location>
        <begin position="4"/>
        <end position="121"/>
    </location>
</feature>
<evidence type="ECO:0000313" key="11">
    <source>
        <dbReference type="Proteomes" id="UP000321197"/>
    </source>
</evidence>
<comment type="function">
    <text evidence="8">Toxic component of a toxin-antitoxin (TA) system. An RNase.</text>
</comment>
<keyword evidence="8" id="KW-0800">Toxin</keyword>
<proteinExistence type="inferred from homology"/>
<keyword evidence="3 8" id="KW-0540">Nuclease</keyword>
<feature type="binding site" evidence="8">
    <location>
        <position position="97"/>
    </location>
    <ligand>
        <name>Mg(2+)</name>
        <dbReference type="ChEBI" id="CHEBI:18420"/>
    </ligand>
</feature>
<dbReference type="EMBL" id="BJXL01000033">
    <property type="protein sequence ID" value="GEM83162.1"/>
    <property type="molecule type" value="Genomic_DNA"/>
</dbReference>
<dbReference type="GO" id="GO:0016787">
    <property type="term" value="F:hydrolase activity"/>
    <property type="evidence" value="ECO:0007669"/>
    <property type="project" value="UniProtKB-KW"/>
</dbReference>
<evidence type="ECO:0000256" key="1">
    <source>
        <dbReference type="ARBA" id="ARBA00001946"/>
    </source>
</evidence>
<keyword evidence="4 8" id="KW-0479">Metal-binding</keyword>
<dbReference type="EC" id="3.1.-.-" evidence="8"/>
<evidence type="ECO:0000256" key="5">
    <source>
        <dbReference type="ARBA" id="ARBA00022801"/>
    </source>
</evidence>
<comment type="cofactor">
    <cofactor evidence="1 8">
        <name>Mg(2+)</name>
        <dbReference type="ChEBI" id="CHEBI:18420"/>
    </cofactor>
</comment>
<dbReference type="InterPro" id="IPR002716">
    <property type="entry name" value="PIN_dom"/>
</dbReference>
<evidence type="ECO:0000256" key="6">
    <source>
        <dbReference type="ARBA" id="ARBA00022842"/>
    </source>
</evidence>
<keyword evidence="2 8" id="KW-1277">Toxin-antitoxin system</keyword>
<gene>
    <name evidence="10" type="primary">vapc18</name>
    <name evidence="8" type="synonym">vapC</name>
    <name evidence="10" type="ORF">MHY01S_13280</name>
</gene>
<protein>
    <recommendedName>
        <fullName evidence="8">Ribonuclease VapC</fullName>
        <shortName evidence="8">RNase VapC</shortName>
        <ecNumber evidence="8">3.1.-.-</ecNumber>
    </recommendedName>
    <alternativeName>
        <fullName evidence="8">Toxin VapC</fullName>
    </alternativeName>
</protein>
<dbReference type="InterPro" id="IPR050556">
    <property type="entry name" value="Type_II_TA_system_RNase"/>
</dbReference>
<name>A0A511R2S4_9DEIN</name>
<evidence type="ECO:0000313" key="10">
    <source>
        <dbReference type="EMBL" id="GEM83162.1"/>
    </source>
</evidence>
<dbReference type="GO" id="GO:0004540">
    <property type="term" value="F:RNA nuclease activity"/>
    <property type="evidence" value="ECO:0007669"/>
    <property type="project" value="InterPro"/>
</dbReference>
<keyword evidence="6 8" id="KW-0460">Magnesium</keyword>
<dbReference type="SUPFAM" id="SSF88723">
    <property type="entry name" value="PIN domain-like"/>
    <property type="match status" value="1"/>
</dbReference>
<organism evidence="10 11">
    <name type="scientific">Meiothermus hypogaeus NBRC 106114</name>
    <dbReference type="NCBI Taxonomy" id="1227553"/>
    <lineage>
        <taxon>Bacteria</taxon>
        <taxon>Thermotogati</taxon>
        <taxon>Deinococcota</taxon>
        <taxon>Deinococci</taxon>
        <taxon>Thermales</taxon>
        <taxon>Thermaceae</taxon>
        <taxon>Meiothermus</taxon>
    </lineage>
</organism>
<evidence type="ECO:0000256" key="3">
    <source>
        <dbReference type="ARBA" id="ARBA00022722"/>
    </source>
</evidence>
<dbReference type="PANTHER" id="PTHR33653">
    <property type="entry name" value="RIBONUCLEASE VAPC2"/>
    <property type="match status" value="1"/>
</dbReference>
<evidence type="ECO:0000256" key="8">
    <source>
        <dbReference type="HAMAP-Rule" id="MF_00265"/>
    </source>
</evidence>
<dbReference type="GO" id="GO:0090729">
    <property type="term" value="F:toxin activity"/>
    <property type="evidence" value="ECO:0007669"/>
    <property type="project" value="UniProtKB-KW"/>
</dbReference>
<dbReference type="InterPro" id="IPR022907">
    <property type="entry name" value="VapC_family"/>
</dbReference>